<dbReference type="InterPro" id="IPR006059">
    <property type="entry name" value="SBP"/>
</dbReference>
<gene>
    <name evidence="5" type="ORF">ACFF45_24285</name>
</gene>
<evidence type="ECO:0000256" key="2">
    <source>
        <dbReference type="ARBA" id="ARBA00022448"/>
    </source>
</evidence>
<sequence length="422" mass="44313">MKFRMLSGASSLLVLTALLSACSSGSGETADGGGGSELTVWLMRDSVSAAFQKQFTEAFAEAHPDIDLKIQIQEWDGIGQKVTAALASNDAPDVIEVGNTQVAQYAQSGGLADLTDKKADLGGDTWLKGLAEPGAWEGKQYGIPYYAANRVVVYRKDLFQQAGVDPADIETRDQWLAATRKLDRGGQQGIYLTGQTWYALAGFIWDEGGDLAVEEGGRWKGALDTPEALAGMRFYERLQALGKGPKDADEANPPQAEVMAQGEVAQIISVPGGANVIAEHNPALKDKLGFFPIPGKTADRPGAVFTGGSDLVIPAASQHQDAAYTFVKELTGDAWQKKLAPAMSYVPNKTSLAPAVASDPGAAAMAVGAAEGRATPNTPGWAAVEAENPIKDYMTAVLTGGDMEQEAAAASEEITRAMNSAS</sequence>
<evidence type="ECO:0000256" key="3">
    <source>
        <dbReference type="ARBA" id="ARBA00022729"/>
    </source>
</evidence>
<protein>
    <submittedName>
        <fullName evidence="5">Extracellular solute-binding protein</fullName>
    </submittedName>
</protein>
<keyword evidence="3 4" id="KW-0732">Signal</keyword>
<dbReference type="RefSeq" id="WP_381348566.1">
    <property type="nucleotide sequence ID" value="NZ_JBHMCY010000052.1"/>
</dbReference>
<organism evidence="5 6">
    <name type="scientific">Streptomyces cinereospinus</name>
    <dbReference type="NCBI Taxonomy" id="285561"/>
    <lineage>
        <taxon>Bacteria</taxon>
        <taxon>Bacillati</taxon>
        <taxon>Actinomycetota</taxon>
        <taxon>Actinomycetes</taxon>
        <taxon>Kitasatosporales</taxon>
        <taxon>Streptomycetaceae</taxon>
        <taxon>Streptomyces</taxon>
    </lineage>
</organism>
<evidence type="ECO:0000256" key="1">
    <source>
        <dbReference type="ARBA" id="ARBA00008520"/>
    </source>
</evidence>
<dbReference type="Proteomes" id="UP001589709">
    <property type="component" value="Unassembled WGS sequence"/>
</dbReference>
<evidence type="ECO:0000256" key="4">
    <source>
        <dbReference type="SAM" id="SignalP"/>
    </source>
</evidence>
<dbReference type="PROSITE" id="PS51257">
    <property type="entry name" value="PROKAR_LIPOPROTEIN"/>
    <property type="match status" value="1"/>
</dbReference>
<reference evidence="5 6" key="1">
    <citation type="submission" date="2024-09" db="EMBL/GenBank/DDBJ databases">
        <authorList>
            <person name="Sun Q."/>
            <person name="Mori K."/>
        </authorList>
    </citation>
    <scope>NUCLEOTIDE SEQUENCE [LARGE SCALE GENOMIC DNA]</scope>
    <source>
        <strain evidence="5 6">JCM 6917</strain>
    </source>
</reference>
<evidence type="ECO:0000313" key="5">
    <source>
        <dbReference type="EMBL" id="MFB9465740.1"/>
    </source>
</evidence>
<keyword evidence="2" id="KW-0813">Transport</keyword>
<dbReference type="PANTHER" id="PTHR30061">
    <property type="entry name" value="MALTOSE-BINDING PERIPLASMIC PROTEIN"/>
    <property type="match status" value="1"/>
</dbReference>
<dbReference type="PANTHER" id="PTHR30061:SF50">
    <property type="entry name" value="MALTOSE_MALTODEXTRIN-BINDING PERIPLASMIC PROTEIN"/>
    <property type="match status" value="1"/>
</dbReference>
<proteinExistence type="inferred from homology"/>
<comment type="caution">
    <text evidence="5">The sequence shown here is derived from an EMBL/GenBank/DDBJ whole genome shotgun (WGS) entry which is preliminary data.</text>
</comment>
<dbReference type="SUPFAM" id="SSF53850">
    <property type="entry name" value="Periplasmic binding protein-like II"/>
    <property type="match status" value="1"/>
</dbReference>
<dbReference type="Gene3D" id="3.40.190.10">
    <property type="entry name" value="Periplasmic binding protein-like II"/>
    <property type="match status" value="2"/>
</dbReference>
<feature type="signal peptide" evidence="4">
    <location>
        <begin position="1"/>
        <end position="26"/>
    </location>
</feature>
<dbReference type="EMBL" id="JBHMCY010000052">
    <property type="protein sequence ID" value="MFB9465740.1"/>
    <property type="molecule type" value="Genomic_DNA"/>
</dbReference>
<evidence type="ECO:0000313" key="6">
    <source>
        <dbReference type="Proteomes" id="UP001589709"/>
    </source>
</evidence>
<name>A0ABV5N617_9ACTN</name>
<feature type="chain" id="PRO_5046790538" evidence="4">
    <location>
        <begin position="27"/>
        <end position="422"/>
    </location>
</feature>
<keyword evidence="6" id="KW-1185">Reference proteome</keyword>
<dbReference type="Pfam" id="PF01547">
    <property type="entry name" value="SBP_bac_1"/>
    <property type="match status" value="1"/>
</dbReference>
<accession>A0ABV5N617</accession>
<comment type="similarity">
    <text evidence="1">Belongs to the bacterial solute-binding protein 1 family.</text>
</comment>